<feature type="domain" description="Major facilitator superfamily (MFS) profile" evidence="6">
    <location>
        <begin position="25"/>
        <end position="437"/>
    </location>
</feature>
<dbReference type="AlphaFoldDB" id="A0A1H6X3U0"/>
<gene>
    <name evidence="7" type="ORF">SAMN04244572_03233</name>
</gene>
<dbReference type="Proteomes" id="UP000199250">
    <property type="component" value="Unassembled WGS sequence"/>
</dbReference>
<dbReference type="EMBL" id="FNYQ01000064">
    <property type="protein sequence ID" value="SEJ23779.1"/>
    <property type="molecule type" value="Genomic_DNA"/>
</dbReference>
<organism evidence="7 8">
    <name type="scientific">Azotobacter beijerinckii</name>
    <dbReference type="NCBI Taxonomy" id="170623"/>
    <lineage>
        <taxon>Bacteria</taxon>
        <taxon>Pseudomonadati</taxon>
        <taxon>Pseudomonadota</taxon>
        <taxon>Gammaproteobacteria</taxon>
        <taxon>Pseudomonadales</taxon>
        <taxon>Pseudomonadaceae</taxon>
        <taxon>Azotobacter</taxon>
    </lineage>
</organism>
<accession>A0A1H6X3U0</accession>
<feature type="transmembrane region" description="Helical" evidence="5">
    <location>
        <begin position="60"/>
        <end position="83"/>
    </location>
</feature>
<feature type="transmembrane region" description="Helical" evidence="5">
    <location>
        <begin position="295"/>
        <end position="315"/>
    </location>
</feature>
<dbReference type="InterPro" id="IPR036259">
    <property type="entry name" value="MFS_trans_sf"/>
</dbReference>
<dbReference type="PROSITE" id="PS50850">
    <property type="entry name" value="MFS"/>
    <property type="match status" value="1"/>
</dbReference>
<reference evidence="7 8" key="1">
    <citation type="submission" date="2016-10" db="EMBL/GenBank/DDBJ databases">
        <authorList>
            <person name="de Groot N.N."/>
        </authorList>
    </citation>
    <scope>NUCLEOTIDE SEQUENCE [LARGE SCALE GENOMIC DNA]</scope>
    <source>
        <strain evidence="7 8">DSM 373</strain>
    </source>
</reference>
<dbReference type="PANTHER" id="PTHR23508:SF10">
    <property type="entry name" value="CARBOXYLIC ACID TRANSPORTER PROTEIN HOMOLOG"/>
    <property type="match status" value="1"/>
</dbReference>
<dbReference type="Gene3D" id="1.20.1250.20">
    <property type="entry name" value="MFS general substrate transporter like domains"/>
    <property type="match status" value="1"/>
</dbReference>
<evidence type="ECO:0000259" key="6">
    <source>
        <dbReference type="PROSITE" id="PS50850"/>
    </source>
</evidence>
<evidence type="ECO:0000256" key="2">
    <source>
        <dbReference type="ARBA" id="ARBA00022692"/>
    </source>
</evidence>
<dbReference type="RefSeq" id="WP_090733580.1">
    <property type="nucleotide sequence ID" value="NZ_FNYQ01000064.1"/>
</dbReference>
<dbReference type="GO" id="GO:0005886">
    <property type="term" value="C:plasma membrane"/>
    <property type="evidence" value="ECO:0007669"/>
    <property type="project" value="TreeGrafter"/>
</dbReference>
<sequence length="445" mass="46823">MSAIKAMDVRELINDRPFGGFQKLVVFFCFVIIALDGFDVAVMGLIAPQLREDWGVTPQALGPVLSAALVGLAVGALVAGPLADRYGRKIVLVSSVLFFGLWTLVTAFSSDVTQLVAFRFLTGLGLGAAMPNAATLTAEFAPERKRAFLVTVAFCGFSFGAAGGGFLSAWMIPHLGWQSVLIMGGVLPILVAPLLIWKMPESLSFLVSRRAPRESIRRIVERIAPGVSDSRTDFVLPRAVQGEGGARLVLSAHYRFGTLMLWVGYFTALFLVYLFSSWLPTLVKSGGYSVSEAAIVTSLFQVGGPLGALCVGWAMDRFRPHGVLLVTMLVAALAICAIGQATHDLLLLGAIACAVGFCLNGGSVGMNAMATCFYPTEARATGACWMSGIGRFGAILSAFAGGQMIAMGLPLGQVFALLAIPAVLSGLALAAKGLERRAAPQLQAA</sequence>
<dbReference type="PANTHER" id="PTHR23508">
    <property type="entry name" value="CARBOXYLIC ACID TRANSPORTER PROTEIN HOMOLOG"/>
    <property type="match status" value="1"/>
</dbReference>
<dbReference type="PROSITE" id="PS00217">
    <property type="entry name" value="SUGAR_TRANSPORT_2"/>
    <property type="match status" value="1"/>
</dbReference>
<feature type="transmembrane region" description="Helical" evidence="5">
    <location>
        <begin position="411"/>
        <end position="431"/>
    </location>
</feature>
<feature type="transmembrane region" description="Helical" evidence="5">
    <location>
        <begin position="148"/>
        <end position="171"/>
    </location>
</feature>
<feature type="transmembrane region" description="Helical" evidence="5">
    <location>
        <begin position="177"/>
        <end position="197"/>
    </location>
</feature>
<feature type="transmembrane region" description="Helical" evidence="5">
    <location>
        <begin position="322"/>
        <end position="341"/>
    </location>
</feature>
<keyword evidence="3 5" id="KW-1133">Transmembrane helix</keyword>
<feature type="transmembrane region" description="Helical" evidence="5">
    <location>
        <begin position="24"/>
        <end position="48"/>
    </location>
</feature>
<dbReference type="PROSITE" id="PS00216">
    <property type="entry name" value="SUGAR_TRANSPORT_1"/>
    <property type="match status" value="1"/>
</dbReference>
<evidence type="ECO:0000256" key="3">
    <source>
        <dbReference type="ARBA" id="ARBA00022989"/>
    </source>
</evidence>
<dbReference type="InterPro" id="IPR011701">
    <property type="entry name" value="MFS"/>
</dbReference>
<evidence type="ECO:0000256" key="5">
    <source>
        <dbReference type="SAM" id="Phobius"/>
    </source>
</evidence>
<feature type="transmembrane region" description="Helical" evidence="5">
    <location>
        <begin position="256"/>
        <end position="275"/>
    </location>
</feature>
<proteinExistence type="predicted"/>
<dbReference type="Pfam" id="PF07690">
    <property type="entry name" value="MFS_1"/>
    <property type="match status" value="1"/>
</dbReference>
<feature type="transmembrane region" description="Helical" evidence="5">
    <location>
        <begin position="116"/>
        <end position="136"/>
    </location>
</feature>
<dbReference type="InterPro" id="IPR005829">
    <property type="entry name" value="Sugar_transporter_CS"/>
</dbReference>
<keyword evidence="4 5" id="KW-0472">Membrane</keyword>
<name>A0A1H6X3U0_9GAMM</name>
<keyword evidence="2 5" id="KW-0812">Transmembrane</keyword>
<dbReference type="OrthoDB" id="7066727at2"/>
<dbReference type="CDD" id="cd17365">
    <property type="entry name" value="MFS_PcaK_like"/>
    <property type="match status" value="1"/>
</dbReference>
<evidence type="ECO:0000313" key="7">
    <source>
        <dbReference type="EMBL" id="SEJ23779.1"/>
    </source>
</evidence>
<feature type="transmembrane region" description="Helical" evidence="5">
    <location>
        <begin position="382"/>
        <end position="405"/>
    </location>
</feature>
<comment type="subcellular location">
    <subcellularLocation>
        <location evidence="1">Membrane</location>
        <topology evidence="1">Multi-pass membrane protein</topology>
    </subcellularLocation>
</comment>
<feature type="transmembrane region" description="Helical" evidence="5">
    <location>
        <begin position="347"/>
        <end position="370"/>
    </location>
</feature>
<dbReference type="GO" id="GO:0046943">
    <property type="term" value="F:carboxylic acid transmembrane transporter activity"/>
    <property type="evidence" value="ECO:0007669"/>
    <property type="project" value="TreeGrafter"/>
</dbReference>
<dbReference type="InterPro" id="IPR020846">
    <property type="entry name" value="MFS_dom"/>
</dbReference>
<evidence type="ECO:0000256" key="1">
    <source>
        <dbReference type="ARBA" id="ARBA00004141"/>
    </source>
</evidence>
<feature type="transmembrane region" description="Helical" evidence="5">
    <location>
        <begin position="90"/>
        <end position="110"/>
    </location>
</feature>
<dbReference type="SUPFAM" id="SSF103473">
    <property type="entry name" value="MFS general substrate transporter"/>
    <property type="match status" value="1"/>
</dbReference>
<protein>
    <submittedName>
        <fullName evidence="7">MFS transporter, AAHS family, 4-hydroxybenzoate transporter</fullName>
    </submittedName>
</protein>
<evidence type="ECO:0000313" key="8">
    <source>
        <dbReference type="Proteomes" id="UP000199250"/>
    </source>
</evidence>
<evidence type="ECO:0000256" key="4">
    <source>
        <dbReference type="ARBA" id="ARBA00023136"/>
    </source>
</evidence>